<evidence type="ECO:0000313" key="5">
    <source>
        <dbReference type="Proteomes" id="UP001648503"/>
    </source>
</evidence>
<dbReference type="Proteomes" id="UP001648503">
    <property type="component" value="Unassembled WGS sequence"/>
</dbReference>
<dbReference type="EMBL" id="JAFCIX010000066">
    <property type="protein sequence ID" value="KAH6599362.1"/>
    <property type="molecule type" value="Genomic_DNA"/>
</dbReference>
<dbReference type="InterPro" id="IPR051190">
    <property type="entry name" value="Baculoviral_IAP"/>
</dbReference>
<dbReference type="InterPro" id="IPR001370">
    <property type="entry name" value="BIR_rpt"/>
</dbReference>
<dbReference type="SUPFAM" id="SSF57924">
    <property type="entry name" value="Inhibitor of apoptosis (IAP) repeat"/>
    <property type="match status" value="1"/>
</dbReference>
<dbReference type="CDD" id="cd00022">
    <property type="entry name" value="BIR"/>
    <property type="match status" value="1"/>
</dbReference>
<reference evidence="4 5" key="1">
    <citation type="submission" date="2021-02" db="EMBL/GenBank/DDBJ databases">
        <title>Variation within the Batrachochytrium salamandrivorans European outbreak.</title>
        <authorList>
            <person name="Kelly M."/>
            <person name="Pasmans F."/>
            <person name="Shea T.P."/>
            <person name="Munoz J.F."/>
            <person name="Carranza S."/>
            <person name="Cuomo C.A."/>
            <person name="Martel A."/>
        </authorList>
    </citation>
    <scope>NUCLEOTIDE SEQUENCE [LARGE SCALE GENOMIC DNA]</scope>
    <source>
        <strain evidence="4 5">AMFP18/2</strain>
    </source>
</reference>
<organism evidence="4 5">
    <name type="scientific">Batrachochytrium salamandrivorans</name>
    <dbReference type="NCBI Taxonomy" id="1357716"/>
    <lineage>
        <taxon>Eukaryota</taxon>
        <taxon>Fungi</taxon>
        <taxon>Fungi incertae sedis</taxon>
        <taxon>Chytridiomycota</taxon>
        <taxon>Chytridiomycota incertae sedis</taxon>
        <taxon>Chytridiomycetes</taxon>
        <taxon>Rhizophydiales</taxon>
        <taxon>Rhizophydiales incertae sedis</taxon>
        <taxon>Batrachochytrium</taxon>
    </lineage>
</organism>
<dbReference type="Pfam" id="PF00653">
    <property type="entry name" value="BIR"/>
    <property type="match status" value="1"/>
</dbReference>
<gene>
    <name evidence="4" type="ORF">BASA50_003059</name>
</gene>
<keyword evidence="2" id="KW-0862">Zinc</keyword>
<evidence type="ECO:0000256" key="3">
    <source>
        <dbReference type="SAM" id="MobiDB-lite"/>
    </source>
</evidence>
<sequence>MASMDERLATFDTWDESAGLSEIGTTDVPSSHVDSSLVLDARSKRGKAHASSGKSTSDSTKSKASTVVAAAFKAPTSVVLAQQGLLHTPHRDDPLQLTCSECKKIISGYSWQTPLLMSLTLADVESKAGAGITDKVVAAYSKRDLLPKTPIEAHLEEYSDCNAAVIWVSSLQLSSSHCNKKSPEPFIHPHGSAMIAARLDTFEKSWPYQGKKGSTSELVPMKMASAGFIYFPTLDSNDSVLCPYCHISLDGWEPHDSPTNEHRRRKPTCLFFQYADTKRTTTDCKVAPSRKPKTAAKNLDGAASTGVIINEKKNLNVAAGAAALESSGDISMEIADSTHSTKSHSSIAQALPVVSRTDNDLQEDSLVSNVPFNSLKSTTTSGRSRSQRMVKAVKESASALNKVSKVDVSLSLAMIDDEENITPRKSAQGIIHDLTVTNGSKRVPRESIAVERTVGDDVDTPPVAITTKSLRTRKKPTVIEETLLSPQSSSLRKSKVTVEIRPRLSNPQAEVPSLSLPKKATERKPRKDEAAFQRRRAVQQIADECMDLPVGEFLARMRGLSLEWAQETQRRQMLQLLALSLRYK</sequence>
<evidence type="ECO:0000256" key="2">
    <source>
        <dbReference type="ARBA" id="ARBA00022833"/>
    </source>
</evidence>
<dbReference type="Gene3D" id="1.10.1170.10">
    <property type="entry name" value="Inhibitor Of Apoptosis Protein (2mihbC-IAP-1), Chain A"/>
    <property type="match status" value="1"/>
</dbReference>
<dbReference type="SMART" id="SM00238">
    <property type="entry name" value="BIR"/>
    <property type="match status" value="1"/>
</dbReference>
<keyword evidence="5" id="KW-1185">Reference proteome</keyword>
<evidence type="ECO:0000256" key="1">
    <source>
        <dbReference type="ARBA" id="ARBA00022723"/>
    </source>
</evidence>
<name>A0ABQ8FJI8_9FUNG</name>
<protein>
    <recommendedName>
        <fullName evidence="6">BIR-domain-containing protein</fullName>
    </recommendedName>
</protein>
<accession>A0ABQ8FJI8</accession>
<feature type="compositionally biased region" description="Basic and acidic residues" evidence="3">
    <location>
        <begin position="519"/>
        <end position="532"/>
    </location>
</feature>
<evidence type="ECO:0000313" key="4">
    <source>
        <dbReference type="EMBL" id="KAH6599362.1"/>
    </source>
</evidence>
<comment type="caution">
    <text evidence="4">The sequence shown here is derived from an EMBL/GenBank/DDBJ whole genome shotgun (WGS) entry which is preliminary data.</text>
</comment>
<dbReference type="PROSITE" id="PS50143">
    <property type="entry name" value="BIR_REPEAT_2"/>
    <property type="match status" value="1"/>
</dbReference>
<feature type="region of interest" description="Disordered" evidence="3">
    <location>
        <begin position="503"/>
        <end position="532"/>
    </location>
</feature>
<dbReference type="PANTHER" id="PTHR46771:SF5">
    <property type="entry name" value="DETERIN"/>
    <property type="match status" value="1"/>
</dbReference>
<evidence type="ECO:0008006" key="6">
    <source>
        <dbReference type="Google" id="ProtNLM"/>
    </source>
</evidence>
<proteinExistence type="predicted"/>
<keyword evidence="1" id="KW-0479">Metal-binding</keyword>
<dbReference type="PANTHER" id="PTHR46771">
    <property type="entry name" value="DETERIN"/>
    <property type="match status" value="1"/>
</dbReference>